<evidence type="ECO:0000313" key="9">
    <source>
        <dbReference type="Proteomes" id="UP001152759"/>
    </source>
</evidence>
<keyword evidence="4 6" id="KW-1133">Transmembrane helix</keyword>
<dbReference type="GO" id="GO:0007165">
    <property type="term" value="P:signal transduction"/>
    <property type="evidence" value="ECO:0007669"/>
    <property type="project" value="TreeGrafter"/>
</dbReference>
<feature type="transmembrane region" description="Helical" evidence="6">
    <location>
        <begin position="203"/>
        <end position="223"/>
    </location>
</feature>
<dbReference type="GO" id="GO:0046839">
    <property type="term" value="P:phospholipid dephosphorylation"/>
    <property type="evidence" value="ECO:0007669"/>
    <property type="project" value="TreeGrafter"/>
</dbReference>
<evidence type="ECO:0000256" key="4">
    <source>
        <dbReference type="ARBA" id="ARBA00022989"/>
    </source>
</evidence>
<dbReference type="InterPro" id="IPR036938">
    <property type="entry name" value="PAP2/HPO_sf"/>
</dbReference>
<comment type="similarity">
    <text evidence="2">Belongs to the PA-phosphatase related phosphoesterase family.</text>
</comment>
<keyword evidence="9" id="KW-1185">Reference proteome</keyword>
<dbReference type="SUPFAM" id="SSF48317">
    <property type="entry name" value="Acid phosphatase/Vanadium-dependent haloperoxidase"/>
    <property type="match status" value="1"/>
</dbReference>
<evidence type="ECO:0000256" key="6">
    <source>
        <dbReference type="SAM" id="Phobius"/>
    </source>
</evidence>
<dbReference type="PANTHER" id="PTHR10165:SF103">
    <property type="entry name" value="PHOSPHOLIPID PHOSPHATASE HOMOLOG 1.2 HOMOLOG"/>
    <property type="match status" value="1"/>
</dbReference>
<dbReference type="AlphaFoldDB" id="A0A9P0EX33"/>
<evidence type="ECO:0000259" key="7">
    <source>
        <dbReference type="SMART" id="SM00014"/>
    </source>
</evidence>
<feature type="transmembrane region" description="Helical" evidence="6">
    <location>
        <begin position="235"/>
        <end position="255"/>
    </location>
</feature>
<keyword evidence="5 6" id="KW-0472">Membrane</keyword>
<dbReference type="EMBL" id="OU963871">
    <property type="protein sequence ID" value="CAH0382818.1"/>
    <property type="molecule type" value="Genomic_DNA"/>
</dbReference>
<dbReference type="InterPro" id="IPR043216">
    <property type="entry name" value="PAP-like"/>
</dbReference>
<sequence>MAFVIKINKVNLAADILCIFVLGFTVLLIGVFAQPRKIGFHCDNEDIRYPYKPSTVSNFALILSSLFLPNVVIVLTNLTWGSTIQETFNKNAFTIALLESYGSIALFWMGIGFTQITVDTAKNNIGRLRPHFIAVCKPNIDCSLSENAGRYITRYQCTGADGELMKNSRVSFPSGHAALAFYSAVYVAVYLKQKSSENGYNVPVTIAFIQVCLLQVAWFTSLSRVSDYMHHWSDVLVGAIAGALFAVLVITFVQIPNDRLTLVEKQEESQAENV</sequence>
<protein>
    <recommendedName>
        <fullName evidence="7">Phosphatidic acid phosphatase type 2/haloperoxidase domain-containing protein</fullName>
    </recommendedName>
</protein>
<dbReference type="Pfam" id="PF01569">
    <property type="entry name" value="PAP2"/>
    <property type="match status" value="1"/>
</dbReference>
<gene>
    <name evidence="8" type="ORF">BEMITA_LOCUS2317</name>
</gene>
<feature type="domain" description="Phosphatidic acid phosphatase type 2/haloperoxidase" evidence="7">
    <location>
        <begin position="104"/>
        <end position="250"/>
    </location>
</feature>
<dbReference type="GO" id="GO:0008195">
    <property type="term" value="F:phosphatidate phosphatase activity"/>
    <property type="evidence" value="ECO:0007669"/>
    <property type="project" value="TreeGrafter"/>
</dbReference>
<evidence type="ECO:0000256" key="5">
    <source>
        <dbReference type="ARBA" id="ARBA00023136"/>
    </source>
</evidence>
<dbReference type="InterPro" id="IPR000326">
    <property type="entry name" value="PAP2/HPO"/>
</dbReference>
<evidence type="ECO:0000256" key="1">
    <source>
        <dbReference type="ARBA" id="ARBA00004141"/>
    </source>
</evidence>
<evidence type="ECO:0000256" key="2">
    <source>
        <dbReference type="ARBA" id="ARBA00008816"/>
    </source>
</evidence>
<dbReference type="Gene3D" id="1.20.144.10">
    <property type="entry name" value="Phosphatidic acid phosphatase type 2/haloperoxidase"/>
    <property type="match status" value="1"/>
</dbReference>
<feature type="transmembrane region" description="Helical" evidence="6">
    <location>
        <begin position="12"/>
        <end position="33"/>
    </location>
</feature>
<dbReference type="GO" id="GO:0006644">
    <property type="term" value="P:phospholipid metabolic process"/>
    <property type="evidence" value="ECO:0007669"/>
    <property type="project" value="InterPro"/>
</dbReference>
<comment type="subcellular location">
    <subcellularLocation>
        <location evidence="1">Membrane</location>
        <topology evidence="1">Multi-pass membrane protein</topology>
    </subcellularLocation>
</comment>
<accession>A0A9P0EX33</accession>
<name>A0A9P0EX33_BEMTA</name>
<feature type="transmembrane region" description="Helical" evidence="6">
    <location>
        <begin position="59"/>
        <end position="80"/>
    </location>
</feature>
<feature type="transmembrane region" description="Helical" evidence="6">
    <location>
        <begin position="92"/>
        <end position="111"/>
    </location>
</feature>
<evidence type="ECO:0000313" key="8">
    <source>
        <dbReference type="EMBL" id="CAH0382818.1"/>
    </source>
</evidence>
<organism evidence="8 9">
    <name type="scientific">Bemisia tabaci</name>
    <name type="common">Sweetpotato whitefly</name>
    <name type="synonym">Aleurodes tabaci</name>
    <dbReference type="NCBI Taxonomy" id="7038"/>
    <lineage>
        <taxon>Eukaryota</taxon>
        <taxon>Metazoa</taxon>
        <taxon>Ecdysozoa</taxon>
        <taxon>Arthropoda</taxon>
        <taxon>Hexapoda</taxon>
        <taxon>Insecta</taxon>
        <taxon>Pterygota</taxon>
        <taxon>Neoptera</taxon>
        <taxon>Paraneoptera</taxon>
        <taxon>Hemiptera</taxon>
        <taxon>Sternorrhyncha</taxon>
        <taxon>Aleyrodoidea</taxon>
        <taxon>Aleyrodidae</taxon>
        <taxon>Aleyrodinae</taxon>
        <taxon>Bemisia</taxon>
    </lineage>
</organism>
<reference evidence="8" key="1">
    <citation type="submission" date="2021-12" db="EMBL/GenBank/DDBJ databases">
        <authorList>
            <person name="King R."/>
        </authorList>
    </citation>
    <scope>NUCLEOTIDE SEQUENCE</scope>
</reference>
<dbReference type="SMART" id="SM00014">
    <property type="entry name" value="acidPPc"/>
    <property type="match status" value="1"/>
</dbReference>
<feature type="transmembrane region" description="Helical" evidence="6">
    <location>
        <begin position="174"/>
        <end position="191"/>
    </location>
</feature>
<dbReference type="Proteomes" id="UP001152759">
    <property type="component" value="Chromosome 10"/>
</dbReference>
<evidence type="ECO:0000256" key="3">
    <source>
        <dbReference type="ARBA" id="ARBA00022692"/>
    </source>
</evidence>
<dbReference type="PANTHER" id="PTHR10165">
    <property type="entry name" value="LIPID PHOSPHATE PHOSPHATASE"/>
    <property type="match status" value="1"/>
</dbReference>
<proteinExistence type="inferred from homology"/>
<dbReference type="GO" id="GO:0005886">
    <property type="term" value="C:plasma membrane"/>
    <property type="evidence" value="ECO:0007669"/>
    <property type="project" value="TreeGrafter"/>
</dbReference>
<keyword evidence="3 6" id="KW-0812">Transmembrane</keyword>
<dbReference type="CDD" id="cd03384">
    <property type="entry name" value="PAP2_wunen"/>
    <property type="match status" value="1"/>
</dbReference>